<organism evidence="1 2">
    <name type="scientific">Lampropedia aestuarii</name>
    <dbReference type="NCBI Taxonomy" id="2562762"/>
    <lineage>
        <taxon>Bacteria</taxon>
        <taxon>Pseudomonadati</taxon>
        <taxon>Pseudomonadota</taxon>
        <taxon>Betaproteobacteria</taxon>
        <taxon>Burkholderiales</taxon>
        <taxon>Comamonadaceae</taxon>
        <taxon>Lampropedia</taxon>
    </lineage>
</organism>
<protein>
    <submittedName>
        <fullName evidence="1">Uncharacterized protein</fullName>
    </submittedName>
</protein>
<dbReference type="RefSeq" id="WP_136406549.1">
    <property type="nucleotide sequence ID" value="NZ_SSWX01000011.1"/>
</dbReference>
<keyword evidence="2" id="KW-1185">Reference proteome</keyword>
<dbReference type="EMBL" id="SSWX01000011">
    <property type="protein sequence ID" value="THJ33275.1"/>
    <property type="molecule type" value="Genomic_DNA"/>
</dbReference>
<reference evidence="1 2" key="1">
    <citation type="submission" date="2019-04" db="EMBL/GenBank/DDBJ databases">
        <title>Lampropedia sp YIM MLB12 draf genome.</title>
        <authorList>
            <person name="Wang Y.-X."/>
        </authorList>
    </citation>
    <scope>NUCLEOTIDE SEQUENCE [LARGE SCALE GENOMIC DNA]</scope>
    <source>
        <strain evidence="1 2">YIM MLB12</strain>
    </source>
</reference>
<evidence type="ECO:0000313" key="2">
    <source>
        <dbReference type="Proteomes" id="UP000306236"/>
    </source>
</evidence>
<sequence length="218" mass="24423">MAFFGSTDGQINDPFKPQLQHSFMKGLRFDTEVEYLDEQGQWRLLCPDVNDVPAYVAAQIRASLLERVHMLLNSNQPAVPETMQQWQLWLDDAAQYYQAQTLNSPLPALAAPLLKGLSSDGVIVVQLALPKDGKRWMLVTGVECEHSASDLPKLRSLLVLDPQEPAVWACGHNARVTFLIQSQIDSAALQHKLCIYRSLDGGYLACRVRRIVVIQARL</sequence>
<dbReference type="OrthoDB" id="7009233at2"/>
<evidence type="ECO:0000313" key="1">
    <source>
        <dbReference type="EMBL" id="THJ33275.1"/>
    </source>
</evidence>
<accession>A0A4S5BQT8</accession>
<comment type="caution">
    <text evidence="1">The sequence shown here is derived from an EMBL/GenBank/DDBJ whole genome shotgun (WGS) entry which is preliminary data.</text>
</comment>
<dbReference type="Proteomes" id="UP000306236">
    <property type="component" value="Unassembled WGS sequence"/>
</dbReference>
<proteinExistence type="predicted"/>
<dbReference type="AlphaFoldDB" id="A0A4S5BQT8"/>
<gene>
    <name evidence="1" type="ORF">E8K88_10170</name>
</gene>
<name>A0A4S5BQT8_9BURK</name>